<gene>
    <name evidence="2" type="ORF">H4Q32_030628</name>
</gene>
<keyword evidence="1" id="KW-0472">Membrane</keyword>
<sequence length="461" mass="50892">MNWSDIFYPGNPERREKLIRKNQELLNLMENNFRATNKLTETLKKHLGWSFSPITLNEKATVKENCDVIIECIRKIQAEVEKTDMQLKEKLEPTLYEKLRNENLSVNDYQIFRKAVYDVCGVGGSASIVAVNWLIKNGTILTNITSSFAKFATGLAAGVALGVVFMGIDMIVGAILGSIERNELEKALKEYDEALKEFKPASVKYQDSITEVRKRIEMKATRMLSLSSFAKKDELKKEELIRSTQTLHHYVHKYFNITNRLLVIFSTHLEQSPCPAVSADESESIEKNCTRIALSGVSQKVKAAVIKDLLQETLGLLGNVFGPLVTVRLANSDLGSVMPPVEQCELQSVLSLALGELLPHRLRLLDFPIPASFSPSLAAQLYLLSCPPAALLISVLPTSLRGLQSSQPGIHLHPPVIALPLSPAVALPCSLVLTGGLARLIALELLLSTIHCEIPLLDASC</sequence>
<dbReference type="InterPro" id="IPR040004">
    <property type="entry name" value="SMCO3"/>
</dbReference>
<reference evidence="2 3" key="1">
    <citation type="submission" date="2022-01" db="EMBL/GenBank/DDBJ databases">
        <title>A high-quality chromosome-level genome assembly of rohu carp, Labeo rohita.</title>
        <authorList>
            <person name="Arick M.A. II"/>
            <person name="Hsu C.-Y."/>
            <person name="Magbanua Z."/>
            <person name="Pechanova O."/>
            <person name="Grover C."/>
            <person name="Miller E."/>
            <person name="Thrash A."/>
            <person name="Ezzel L."/>
            <person name="Alam S."/>
            <person name="Benzie J."/>
            <person name="Hamilton M."/>
            <person name="Karsi A."/>
            <person name="Lawrence M.L."/>
            <person name="Peterson D.G."/>
        </authorList>
    </citation>
    <scope>NUCLEOTIDE SEQUENCE [LARGE SCALE GENOMIC DNA]</scope>
    <source>
        <strain evidence="3">BAU-BD-2019</strain>
        <tissue evidence="2">Blood</tissue>
    </source>
</reference>
<keyword evidence="3" id="KW-1185">Reference proteome</keyword>
<keyword evidence="1" id="KW-1133">Transmembrane helix</keyword>
<dbReference type="PANTHER" id="PTHR35972">
    <property type="entry name" value="SINGLE-PASS MEMBRANE AND COILED-COIL DOMAIN-CONTAINING PROTEIN 3"/>
    <property type="match status" value="1"/>
</dbReference>
<name>A0ABQ8L0J1_LABRO</name>
<feature type="transmembrane region" description="Helical" evidence="1">
    <location>
        <begin position="115"/>
        <end position="135"/>
    </location>
</feature>
<dbReference type="PANTHER" id="PTHR35972:SF1">
    <property type="entry name" value="SINGLE-PASS MEMBRANE AND COILED-COIL DOMAIN-CONTAINING PROTEIN 3"/>
    <property type="match status" value="1"/>
</dbReference>
<feature type="transmembrane region" description="Helical" evidence="1">
    <location>
        <begin position="155"/>
        <end position="179"/>
    </location>
</feature>
<dbReference type="InterPro" id="IPR027895">
    <property type="entry name" value="DUF4533"/>
</dbReference>
<proteinExistence type="predicted"/>
<evidence type="ECO:0000256" key="1">
    <source>
        <dbReference type="SAM" id="Phobius"/>
    </source>
</evidence>
<evidence type="ECO:0000313" key="2">
    <source>
        <dbReference type="EMBL" id="KAI2644240.1"/>
    </source>
</evidence>
<dbReference type="Pfam" id="PF15047">
    <property type="entry name" value="DUF4533"/>
    <property type="match status" value="1"/>
</dbReference>
<dbReference type="Proteomes" id="UP000830375">
    <property type="component" value="Unassembled WGS sequence"/>
</dbReference>
<accession>A0ABQ8L0J1</accession>
<keyword evidence="1" id="KW-0812">Transmembrane</keyword>
<dbReference type="EMBL" id="JACTAM010002594">
    <property type="protein sequence ID" value="KAI2644240.1"/>
    <property type="molecule type" value="Genomic_DNA"/>
</dbReference>
<protein>
    <submittedName>
        <fullName evidence="2">Single-pass membrane and coiled-coil domain-containing protein 3</fullName>
    </submittedName>
</protein>
<comment type="caution">
    <text evidence="2">The sequence shown here is derived from an EMBL/GenBank/DDBJ whole genome shotgun (WGS) entry which is preliminary data.</text>
</comment>
<organism evidence="2 3">
    <name type="scientific">Labeo rohita</name>
    <name type="common">Indian major carp</name>
    <name type="synonym">Cyprinus rohita</name>
    <dbReference type="NCBI Taxonomy" id="84645"/>
    <lineage>
        <taxon>Eukaryota</taxon>
        <taxon>Metazoa</taxon>
        <taxon>Chordata</taxon>
        <taxon>Craniata</taxon>
        <taxon>Vertebrata</taxon>
        <taxon>Euteleostomi</taxon>
        <taxon>Actinopterygii</taxon>
        <taxon>Neopterygii</taxon>
        <taxon>Teleostei</taxon>
        <taxon>Ostariophysi</taxon>
        <taxon>Cypriniformes</taxon>
        <taxon>Cyprinidae</taxon>
        <taxon>Labeoninae</taxon>
        <taxon>Labeonini</taxon>
        <taxon>Labeo</taxon>
    </lineage>
</organism>
<evidence type="ECO:0000313" key="3">
    <source>
        <dbReference type="Proteomes" id="UP000830375"/>
    </source>
</evidence>